<organism evidence="1 2">
    <name type="scientific">Caldalkalibacillus uzonensis</name>
    <dbReference type="NCBI Taxonomy" id="353224"/>
    <lineage>
        <taxon>Bacteria</taxon>
        <taxon>Bacillati</taxon>
        <taxon>Bacillota</taxon>
        <taxon>Bacilli</taxon>
        <taxon>Bacillales</taxon>
        <taxon>Bacillaceae</taxon>
        <taxon>Caldalkalibacillus</taxon>
    </lineage>
</organism>
<proteinExistence type="predicted"/>
<name>A0ABU0CYH9_9BACI</name>
<comment type="caution">
    <text evidence="1">The sequence shown here is derived from an EMBL/GenBank/DDBJ whole genome shotgun (WGS) entry which is preliminary data.</text>
</comment>
<accession>A0ABU0CYH9</accession>
<reference evidence="1 2" key="1">
    <citation type="submission" date="2023-07" db="EMBL/GenBank/DDBJ databases">
        <title>Genomic Encyclopedia of Type Strains, Phase IV (KMG-IV): sequencing the most valuable type-strain genomes for metagenomic binning, comparative biology and taxonomic classification.</title>
        <authorList>
            <person name="Goeker M."/>
        </authorList>
    </citation>
    <scope>NUCLEOTIDE SEQUENCE [LARGE SCALE GENOMIC DNA]</scope>
    <source>
        <strain evidence="1 2">DSM 17740</strain>
    </source>
</reference>
<gene>
    <name evidence="1" type="ORF">J2S00_004058</name>
</gene>
<protein>
    <submittedName>
        <fullName evidence="1">Uncharacterized protein</fullName>
    </submittedName>
</protein>
<dbReference type="RefSeq" id="WP_307344030.1">
    <property type="nucleotide sequence ID" value="NZ_JAUSUQ010000049.1"/>
</dbReference>
<dbReference type="Proteomes" id="UP001232445">
    <property type="component" value="Unassembled WGS sequence"/>
</dbReference>
<evidence type="ECO:0000313" key="1">
    <source>
        <dbReference type="EMBL" id="MDQ0341199.1"/>
    </source>
</evidence>
<evidence type="ECO:0000313" key="2">
    <source>
        <dbReference type="Proteomes" id="UP001232445"/>
    </source>
</evidence>
<sequence length="65" mass="7700">MARKKDSCDPSTDYFADGDRRYQDICKKELPDNNYTLFDYITGHTLIEFHEEKEEPHEEDGKGEK</sequence>
<dbReference type="EMBL" id="JAUSUQ010000049">
    <property type="protein sequence ID" value="MDQ0341199.1"/>
    <property type="molecule type" value="Genomic_DNA"/>
</dbReference>
<keyword evidence="2" id="KW-1185">Reference proteome</keyword>